<keyword evidence="1" id="KW-0812">Transmembrane</keyword>
<proteinExistence type="predicted"/>
<keyword evidence="3" id="KW-1185">Reference proteome</keyword>
<dbReference type="AlphaFoldDB" id="A0A7W5B251"/>
<gene>
    <name evidence="2" type="ORF">FHS18_005163</name>
</gene>
<evidence type="ECO:0000256" key="1">
    <source>
        <dbReference type="SAM" id="Phobius"/>
    </source>
</evidence>
<feature type="transmembrane region" description="Helical" evidence="1">
    <location>
        <begin position="33"/>
        <end position="52"/>
    </location>
</feature>
<keyword evidence="1" id="KW-1133">Transmembrane helix</keyword>
<reference evidence="2 3" key="1">
    <citation type="submission" date="2020-08" db="EMBL/GenBank/DDBJ databases">
        <title>Genomic Encyclopedia of Type Strains, Phase III (KMG-III): the genomes of soil and plant-associated and newly described type strains.</title>
        <authorList>
            <person name="Whitman W."/>
        </authorList>
    </citation>
    <scope>NUCLEOTIDE SEQUENCE [LARGE SCALE GENOMIC DNA]</scope>
    <source>
        <strain evidence="2 3">CECT 5862</strain>
    </source>
</reference>
<dbReference type="Proteomes" id="UP000570361">
    <property type="component" value="Unassembled WGS sequence"/>
</dbReference>
<sequence>MLSTALSLMLYAAIFYAGSKALSASKRKVELVLFVLVTGWCAYIHIAVLNHWQVHTPVTLQSDLLEYVSVWLR</sequence>
<dbReference type="RefSeq" id="WP_183603161.1">
    <property type="nucleotide sequence ID" value="NZ_JACHXK010000016.1"/>
</dbReference>
<organism evidence="2 3">
    <name type="scientific">Paenibacillus phyllosphaerae</name>
    <dbReference type="NCBI Taxonomy" id="274593"/>
    <lineage>
        <taxon>Bacteria</taxon>
        <taxon>Bacillati</taxon>
        <taxon>Bacillota</taxon>
        <taxon>Bacilli</taxon>
        <taxon>Bacillales</taxon>
        <taxon>Paenibacillaceae</taxon>
        <taxon>Paenibacillus</taxon>
    </lineage>
</organism>
<keyword evidence="1" id="KW-0472">Membrane</keyword>
<protein>
    <submittedName>
        <fullName evidence="2">Uncharacterized protein</fullName>
    </submittedName>
</protein>
<accession>A0A7W5B251</accession>
<evidence type="ECO:0000313" key="3">
    <source>
        <dbReference type="Proteomes" id="UP000570361"/>
    </source>
</evidence>
<name>A0A7W5B251_9BACL</name>
<evidence type="ECO:0000313" key="2">
    <source>
        <dbReference type="EMBL" id="MBB3113060.1"/>
    </source>
</evidence>
<comment type="caution">
    <text evidence="2">The sequence shown here is derived from an EMBL/GenBank/DDBJ whole genome shotgun (WGS) entry which is preliminary data.</text>
</comment>
<dbReference type="EMBL" id="JACHXK010000016">
    <property type="protein sequence ID" value="MBB3113060.1"/>
    <property type="molecule type" value="Genomic_DNA"/>
</dbReference>